<dbReference type="GO" id="GO:0006520">
    <property type="term" value="P:amino acid metabolic process"/>
    <property type="evidence" value="ECO:0007669"/>
    <property type="project" value="InterPro"/>
</dbReference>
<dbReference type="EC" id="2.6.1.-" evidence="6"/>
<dbReference type="PANTHER" id="PTHR46383">
    <property type="entry name" value="ASPARTATE AMINOTRANSFERASE"/>
    <property type="match status" value="1"/>
</dbReference>
<gene>
    <name evidence="8" type="ORF">Airi02_000660</name>
</gene>
<dbReference type="GO" id="GO:0030170">
    <property type="term" value="F:pyridoxal phosphate binding"/>
    <property type="evidence" value="ECO:0007669"/>
    <property type="project" value="InterPro"/>
</dbReference>
<comment type="cofactor">
    <cofactor evidence="1 6">
        <name>pyridoxal 5'-phosphate</name>
        <dbReference type="ChEBI" id="CHEBI:597326"/>
    </cofactor>
</comment>
<evidence type="ECO:0000256" key="4">
    <source>
        <dbReference type="ARBA" id="ARBA00022679"/>
    </source>
</evidence>
<proteinExistence type="inferred from homology"/>
<dbReference type="InterPro" id="IPR015422">
    <property type="entry name" value="PyrdxlP-dep_Trfase_small"/>
</dbReference>
<evidence type="ECO:0000256" key="2">
    <source>
        <dbReference type="ARBA" id="ARBA00007441"/>
    </source>
</evidence>
<dbReference type="SUPFAM" id="SSF53383">
    <property type="entry name" value="PLP-dependent transferases"/>
    <property type="match status" value="1"/>
</dbReference>
<evidence type="ECO:0000313" key="9">
    <source>
        <dbReference type="Proteomes" id="UP001165074"/>
    </source>
</evidence>
<organism evidence="8 9">
    <name type="scientific">Actinoallomurus iriomotensis</name>
    <dbReference type="NCBI Taxonomy" id="478107"/>
    <lineage>
        <taxon>Bacteria</taxon>
        <taxon>Bacillati</taxon>
        <taxon>Actinomycetota</taxon>
        <taxon>Actinomycetes</taxon>
        <taxon>Streptosporangiales</taxon>
        <taxon>Thermomonosporaceae</taxon>
        <taxon>Actinoallomurus</taxon>
    </lineage>
</organism>
<dbReference type="Pfam" id="PF00155">
    <property type="entry name" value="Aminotran_1_2"/>
    <property type="match status" value="1"/>
</dbReference>
<feature type="domain" description="Aminotransferase class I/classII large" evidence="7">
    <location>
        <begin position="32"/>
        <end position="387"/>
    </location>
</feature>
<name>A0A9W6VWD9_9ACTN</name>
<keyword evidence="3 6" id="KW-0032">Aminotransferase</keyword>
<reference evidence="8" key="1">
    <citation type="submission" date="2023-03" db="EMBL/GenBank/DDBJ databases">
        <title>Actinoallomurus iriomotensis NBRC 103684.</title>
        <authorList>
            <person name="Ichikawa N."/>
            <person name="Sato H."/>
            <person name="Tonouchi N."/>
        </authorList>
    </citation>
    <scope>NUCLEOTIDE SEQUENCE</scope>
    <source>
        <strain evidence="8">NBRC 103684</strain>
    </source>
</reference>
<comment type="similarity">
    <text evidence="2 6">Belongs to the class-I pyridoxal-phosphate-dependent aminotransferase family.</text>
</comment>
<dbReference type="GO" id="GO:0008483">
    <property type="term" value="F:transaminase activity"/>
    <property type="evidence" value="ECO:0007669"/>
    <property type="project" value="UniProtKB-KW"/>
</dbReference>
<dbReference type="InterPro" id="IPR015424">
    <property type="entry name" value="PyrdxlP-dep_Trfase"/>
</dbReference>
<evidence type="ECO:0000256" key="5">
    <source>
        <dbReference type="ARBA" id="ARBA00022898"/>
    </source>
</evidence>
<accession>A0A9W6VWD9</accession>
<dbReference type="InterPro" id="IPR004839">
    <property type="entry name" value="Aminotransferase_I/II_large"/>
</dbReference>
<dbReference type="AlphaFoldDB" id="A0A9W6VWD9"/>
<dbReference type="PROSITE" id="PS00105">
    <property type="entry name" value="AA_TRANSFER_CLASS_1"/>
    <property type="match status" value="1"/>
</dbReference>
<evidence type="ECO:0000256" key="3">
    <source>
        <dbReference type="ARBA" id="ARBA00022576"/>
    </source>
</evidence>
<sequence>MHRLSSRASSISGSATMAVSARAAELRAAGRKVISFAAGEPDFPTPAHIVEAAARASADPRFHRYTPSGGLPELREAIAAGIGSWASEPATSANVAVTNGAKHAVFLACAVLLNPGDEVLLARPYWTTYPDAIKLNGGVPVFIATDEKADYKLDVASLDAALTPRTRAVILGSPGNPTGSVYEPDELRLLAEWADRRGLWVISDEIYDHLVYGDASFVSVPDCYPAIADRCLLINGVSKTYAMTGWRVGWLAGPKDAIRAAINVISHMTSNVANVAQAAALEALVGDQREVDVMRHAFDRRRRTMVDALSGIWGVSCPEPRGAFYCWPDVSAILGHRVVGVDVDTASDLAQVLLDYAQVAVIPGEAFGSPTHLRLSYALSDEDLVEGLSGLHRVLSDVNRPHSHVH</sequence>
<dbReference type="PRINTS" id="PR00753">
    <property type="entry name" value="ACCSYNTHASE"/>
</dbReference>
<evidence type="ECO:0000256" key="1">
    <source>
        <dbReference type="ARBA" id="ARBA00001933"/>
    </source>
</evidence>
<dbReference type="PANTHER" id="PTHR46383:SF1">
    <property type="entry name" value="ASPARTATE AMINOTRANSFERASE"/>
    <property type="match status" value="1"/>
</dbReference>
<dbReference type="InterPro" id="IPR050596">
    <property type="entry name" value="AspAT/PAT-like"/>
</dbReference>
<protein>
    <recommendedName>
        <fullName evidence="6">Aminotransferase</fullName>
        <ecNumber evidence="6">2.6.1.-</ecNumber>
    </recommendedName>
</protein>
<keyword evidence="9" id="KW-1185">Reference proteome</keyword>
<evidence type="ECO:0000313" key="8">
    <source>
        <dbReference type="EMBL" id="GLY82134.1"/>
    </source>
</evidence>
<dbReference type="CDD" id="cd00609">
    <property type="entry name" value="AAT_like"/>
    <property type="match status" value="1"/>
</dbReference>
<evidence type="ECO:0000259" key="7">
    <source>
        <dbReference type="Pfam" id="PF00155"/>
    </source>
</evidence>
<evidence type="ECO:0000256" key="6">
    <source>
        <dbReference type="RuleBase" id="RU000481"/>
    </source>
</evidence>
<dbReference type="Gene3D" id="3.40.640.10">
    <property type="entry name" value="Type I PLP-dependent aspartate aminotransferase-like (Major domain)"/>
    <property type="match status" value="1"/>
</dbReference>
<dbReference type="EMBL" id="BSTK01000001">
    <property type="protein sequence ID" value="GLY82134.1"/>
    <property type="molecule type" value="Genomic_DNA"/>
</dbReference>
<comment type="caution">
    <text evidence="8">The sequence shown here is derived from an EMBL/GenBank/DDBJ whole genome shotgun (WGS) entry which is preliminary data.</text>
</comment>
<keyword evidence="5" id="KW-0663">Pyridoxal phosphate</keyword>
<keyword evidence="4 6" id="KW-0808">Transferase</keyword>
<dbReference type="Proteomes" id="UP001165074">
    <property type="component" value="Unassembled WGS sequence"/>
</dbReference>
<dbReference type="FunFam" id="3.40.640.10:FF:000033">
    <property type="entry name" value="Aspartate aminotransferase"/>
    <property type="match status" value="1"/>
</dbReference>
<dbReference type="InterPro" id="IPR004838">
    <property type="entry name" value="NHTrfase_class1_PyrdxlP-BS"/>
</dbReference>
<dbReference type="Gene3D" id="3.90.1150.10">
    <property type="entry name" value="Aspartate Aminotransferase, domain 1"/>
    <property type="match status" value="1"/>
</dbReference>
<dbReference type="InterPro" id="IPR015421">
    <property type="entry name" value="PyrdxlP-dep_Trfase_major"/>
</dbReference>